<dbReference type="InterPro" id="IPR024601">
    <property type="entry name" value="Peptidase_M1_pepN_C"/>
</dbReference>
<gene>
    <name evidence="17" type="primary">pepN</name>
    <name evidence="17" type="ORF">N5I32_03060</name>
</gene>
<dbReference type="PANTHER" id="PTHR46322">
    <property type="entry name" value="PUROMYCIN-SENSITIVE AMINOPEPTIDASE"/>
    <property type="match status" value="1"/>
</dbReference>
<dbReference type="NCBIfam" id="TIGR02414">
    <property type="entry name" value="pepN_proteo"/>
    <property type="match status" value="1"/>
</dbReference>
<dbReference type="Pfam" id="PF11940">
    <property type="entry name" value="DUF3458"/>
    <property type="match status" value="1"/>
</dbReference>
<dbReference type="InterPro" id="IPR014782">
    <property type="entry name" value="Peptidase_M1_dom"/>
</dbReference>
<dbReference type="Pfam" id="PF17900">
    <property type="entry name" value="Peptidase_M1_N"/>
    <property type="match status" value="1"/>
</dbReference>
<reference evidence="18" key="1">
    <citation type="submission" date="2023-07" db="EMBL/GenBank/DDBJ databases">
        <title>Defluviimonas sediminis sp. nov., isolated from mangrove sediment.</title>
        <authorList>
            <person name="Liu L."/>
            <person name="Li J."/>
            <person name="Huang Y."/>
            <person name="Pan J."/>
            <person name="Li M."/>
        </authorList>
    </citation>
    <scope>NUCLEOTIDE SEQUENCE [LARGE SCALE GENOMIC DNA]</scope>
    <source>
        <strain evidence="18">FT324</strain>
    </source>
</reference>
<dbReference type="InterPro" id="IPR012779">
    <property type="entry name" value="Peptidase_M1_pepN"/>
</dbReference>
<dbReference type="Gene3D" id="2.60.40.1730">
    <property type="entry name" value="tricorn interacting facor f3 domain"/>
    <property type="match status" value="1"/>
</dbReference>
<feature type="domain" description="Peptidase M1 alanyl aminopeptidase Ig-like fold" evidence="14">
    <location>
        <begin position="444"/>
        <end position="539"/>
    </location>
</feature>
<evidence type="ECO:0000256" key="3">
    <source>
        <dbReference type="ARBA" id="ARBA00010136"/>
    </source>
</evidence>
<evidence type="ECO:0000256" key="12">
    <source>
        <dbReference type="NCBIfam" id="TIGR02414"/>
    </source>
</evidence>
<feature type="domain" description="Aminopeptidase N-like N-terminal" evidence="16">
    <location>
        <begin position="52"/>
        <end position="186"/>
    </location>
</feature>
<feature type="domain" description="Peptidase M1 alanyl aminopeptidase C-terminal" evidence="15">
    <location>
        <begin position="544"/>
        <end position="859"/>
    </location>
</feature>
<comment type="caution">
    <text evidence="17">The sequence shown here is derived from an EMBL/GenBank/DDBJ whole genome shotgun (WGS) entry which is preliminary data.</text>
</comment>
<dbReference type="EMBL" id="JAOCQF010000001">
    <property type="protein sequence ID" value="MCT8328487.1"/>
    <property type="molecule type" value="Genomic_DNA"/>
</dbReference>
<comment type="cofactor">
    <cofactor evidence="2">
        <name>Zn(2+)</name>
        <dbReference type="ChEBI" id="CHEBI:29105"/>
    </cofactor>
</comment>
<keyword evidence="9 17" id="KW-0378">Hydrolase</keyword>
<keyword evidence="11" id="KW-0482">Metalloprotease</keyword>
<keyword evidence="18" id="KW-1185">Reference proteome</keyword>
<evidence type="ECO:0000256" key="6">
    <source>
        <dbReference type="ARBA" id="ARBA00022438"/>
    </source>
</evidence>
<evidence type="ECO:0000259" key="16">
    <source>
        <dbReference type="Pfam" id="PF17900"/>
    </source>
</evidence>
<dbReference type="InterPro" id="IPR001930">
    <property type="entry name" value="Peptidase_M1"/>
</dbReference>
<comment type="catalytic activity">
    <reaction evidence="1">
        <text>Release of an N-terminal amino acid, Xaa-|-Yaa- from a peptide, amide or arylamide. Xaa is preferably Ala, but may be most amino acids including Pro (slow action). When a terminal hydrophobic residue is followed by a prolyl residue, the two may be released as an intact Xaa-Pro dipeptide.</text>
        <dbReference type="EC" id="3.4.11.2"/>
    </reaction>
</comment>
<evidence type="ECO:0000313" key="17">
    <source>
        <dbReference type="EMBL" id="MCT8328487.1"/>
    </source>
</evidence>
<dbReference type="Pfam" id="PF01433">
    <property type="entry name" value="Peptidase_M1"/>
    <property type="match status" value="1"/>
</dbReference>
<organism evidence="17 18">
    <name type="scientific">Albidovulum sediminis</name>
    <dbReference type="NCBI Taxonomy" id="3066345"/>
    <lineage>
        <taxon>Bacteria</taxon>
        <taxon>Pseudomonadati</taxon>
        <taxon>Pseudomonadota</taxon>
        <taxon>Alphaproteobacteria</taxon>
        <taxon>Rhodobacterales</taxon>
        <taxon>Paracoccaceae</taxon>
        <taxon>Albidovulum</taxon>
    </lineage>
</organism>
<evidence type="ECO:0000259" key="15">
    <source>
        <dbReference type="Pfam" id="PF17432"/>
    </source>
</evidence>
<evidence type="ECO:0000259" key="14">
    <source>
        <dbReference type="Pfam" id="PF11940"/>
    </source>
</evidence>
<evidence type="ECO:0000256" key="5">
    <source>
        <dbReference type="ARBA" id="ARBA00015611"/>
    </source>
</evidence>
<evidence type="ECO:0000256" key="10">
    <source>
        <dbReference type="ARBA" id="ARBA00022833"/>
    </source>
</evidence>
<dbReference type="PRINTS" id="PR00756">
    <property type="entry name" value="ALADIPTASE"/>
</dbReference>
<dbReference type="Gene3D" id="2.60.40.1840">
    <property type="match status" value="1"/>
</dbReference>
<dbReference type="InterPro" id="IPR035414">
    <property type="entry name" value="Peptidase_M1_pepN_Ig-like"/>
</dbReference>
<dbReference type="InterPro" id="IPR042097">
    <property type="entry name" value="Aminopeptidase_N-like_N_sf"/>
</dbReference>
<evidence type="ECO:0000256" key="2">
    <source>
        <dbReference type="ARBA" id="ARBA00001947"/>
    </source>
</evidence>
<dbReference type="Gene3D" id="3.30.2010.30">
    <property type="match status" value="1"/>
</dbReference>
<evidence type="ECO:0000256" key="9">
    <source>
        <dbReference type="ARBA" id="ARBA00022801"/>
    </source>
</evidence>
<evidence type="ECO:0000256" key="4">
    <source>
        <dbReference type="ARBA" id="ARBA00012564"/>
    </source>
</evidence>
<dbReference type="GO" id="GO:0016285">
    <property type="term" value="F:alanyl aminopeptidase activity"/>
    <property type="evidence" value="ECO:0007669"/>
    <property type="project" value="UniProtKB-EC"/>
</dbReference>
<evidence type="ECO:0000256" key="7">
    <source>
        <dbReference type="ARBA" id="ARBA00022670"/>
    </source>
</evidence>
<dbReference type="PANTHER" id="PTHR46322:SF1">
    <property type="entry name" value="PUROMYCIN-SENSITIVE AMINOPEPTIDASE"/>
    <property type="match status" value="1"/>
</dbReference>
<keyword evidence="6 17" id="KW-0031">Aminopeptidase</keyword>
<dbReference type="EC" id="3.4.11.2" evidence="4 12"/>
<evidence type="ECO:0000313" key="18">
    <source>
        <dbReference type="Proteomes" id="UP001205601"/>
    </source>
</evidence>
<dbReference type="InterPro" id="IPR027268">
    <property type="entry name" value="Peptidase_M4/M1_CTD_sf"/>
</dbReference>
<feature type="domain" description="Peptidase M1 membrane alanine aminopeptidase" evidence="13">
    <location>
        <begin position="225"/>
        <end position="439"/>
    </location>
</feature>
<dbReference type="CDD" id="cd09600">
    <property type="entry name" value="M1_APN"/>
    <property type="match status" value="1"/>
</dbReference>
<protein>
    <recommendedName>
        <fullName evidence="5 12">Aminopeptidase N</fullName>
        <ecNumber evidence="4 12">3.4.11.2</ecNumber>
    </recommendedName>
</protein>
<evidence type="ECO:0000256" key="1">
    <source>
        <dbReference type="ARBA" id="ARBA00000098"/>
    </source>
</evidence>
<evidence type="ECO:0000256" key="11">
    <source>
        <dbReference type="ARBA" id="ARBA00023049"/>
    </source>
</evidence>
<keyword evidence="10" id="KW-0862">Zinc</keyword>
<keyword evidence="8" id="KW-0479">Metal-binding</keyword>
<proteinExistence type="inferred from homology"/>
<dbReference type="Gene3D" id="1.25.50.10">
    <property type="entry name" value="Peptidase M1, alanyl aminopeptidase, C-terminal domain"/>
    <property type="match status" value="1"/>
</dbReference>
<comment type="similarity">
    <text evidence="3">Belongs to the peptidase M1 family.</text>
</comment>
<dbReference type="InterPro" id="IPR038438">
    <property type="entry name" value="PepN_Ig-like_sf"/>
</dbReference>
<dbReference type="Pfam" id="PF17432">
    <property type="entry name" value="DUF3458_C"/>
    <property type="match status" value="1"/>
</dbReference>
<dbReference type="InterPro" id="IPR045357">
    <property type="entry name" value="Aminopeptidase_N-like_N"/>
</dbReference>
<sequence>MKDASPQTIHLADYQPYPFRVARVELTFRLSPRATRVLSRIAFAANPDRPGRHDLFLHGERLRLLSARIDGTPVPAAALVVTDEGLTVAAHALPEGPFLWEAEVEIDPEGNTALEGLYMSGGMYCTQCEAEGFRKITYYPDRPDVMAPFRVRIESDLPVMLSNGNPVGAGAGWAEWDDPWPKPAYLFALVAGNLVNLPDRFTTRSGRKVDLNIWVRPGDLDRCAFAMDSLIRSMKWDEDTYGREYDLDVFNIVAVDDFNMGAMENKGLNIFNSKLVLASPETATDLDFERIEGVIAHEYFHNWTGNRITCRDWFQLCLKEGLTVFRDQQFTSDMRSGPVKRIEDVLTLRARQFREDMGPLAHPPRPSSFVEINNFYTATVYEKGAEVIGMLKRLVGDDGYARALDLYFDRHDGDAATIEDWLKVFEDATGRDLSQFRRWYTDAGTPRLSVAEDWAPGDQGGTFTLTFTQSTPPTPGQEVKPPRVIPIAVGLLNPNGDEVVPTTVLEMTEATQSFRFDGLASRPVASILRGFSAPVVLERSVPAAEHAFLLAHDTDPFNRWEAGRALAKDTLVRMVAEDAPASPDYIAALGRLLADDALDPAFRALCLRLPAEDDLAQTLADTGRTPDPDRIHAAREDLARAVAQALERPLAATFEAMADGGPFSPDAAAAGRRSLRVAALALLNHLDGGARAADLFDGATNMTERAAALACLIEAGRAAEALAAFHDRWRNNRLVIDKWFTLQVVHAAPAHAAGVAGQLAAHADFDWRNPNRARALLGGLAANHAGFHDASGAAYRFYADWLLRLDPVNPQIAARLSTAFETWARYDADRRALVRAELERIRATPDLSRDLSEMTARILGA</sequence>
<name>A0ABT2NHT5_9RHOB</name>
<dbReference type="SUPFAM" id="SSF55486">
    <property type="entry name" value="Metalloproteases ('zincins'), catalytic domain"/>
    <property type="match status" value="1"/>
</dbReference>
<keyword evidence="7" id="KW-0645">Protease</keyword>
<dbReference type="RefSeq" id="WP_261493917.1">
    <property type="nucleotide sequence ID" value="NZ_JAOCQF010000001.1"/>
</dbReference>
<evidence type="ECO:0000256" key="8">
    <source>
        <dbReference type="ARBA" id="ARBA00022723"/>
    </source>
</evidence>
<evidence type="ECO:0000259" key="13">
    <source>
        <dbReference type="Pfam" id="PF01433"/>
    </source>
</evidence>
<accession>A0ABT2NHT5</accession>
<dbReference type="SUPFAM" id="SSF63737">
    <property type="entry name" value="Leukotriene A4 hydrolase N-terminal domain"/>
    <property type="match status" value="1"/>
</dbReference>
<dbReference type="InterPro" id="IPR037144">
    <property type="entry name" value="Peptidase_M1_pepN_C_sf"/>
</dbReference>
<dbReference type="Proteomes" id="UP001205601">
    <property type="component" value="Unassembled WGS sequence"/>
</dbReference>
<dbReference type="Gene3D" id="1.10.390.10">
    <property type="entry name" value="Neutral Protease Domain 2"/>
    <property type="match status" value="1"/>
</dbReference>